<gene>
    <name evidence="1" type="primary">ck134</name>
</gene>
<protein>
    <recommendedName>
        <fullName evidence="3">Ankyrin repeat-containing protein</fullName>
    </recommendedName>
</protein>
<dbReference type="SUPFAM" id="SSF140860">
    <property type="entry name" value="Pseudo ankyrin repeat-like"/>
    <property type="match status" value="1"/>
</dbReference>
<reference evidence="1" key="1">
    <citation type="submission" date="2019-12" db="EMBL/GenBank/DDBJ databases">
        <title>The DNA Methylation Landscape of Giant Viruses.</title>
        <authorList>
            <person name="Jeudy S."/>
            <person name="Rigou S."/>
            <person name="Alempic J.-M."/>
            <person name="Claverie J.-M."/>
            <person name="Abergel C."/>
            <person name="Legendre M."/>
        </authorList>
    </citation>
    <scope>NUCLEOTIDE SEQUENCE</scope>
    <source>
        <strain evidence="1">P4</strain>
    </source>
</reference>
<dbReference type="Proteomes" id="UP001224087">
    <property type="component" value="Segment"/>
</dbReference>
<organism evidence="1 2">
    <name type="scientific">Cedratvirus kamchatka</name>
    <dbReference type="NCBI Taxonomy" id="2716914"/>
    <lineage>
        <taxon>Viruses</taxon>
        <taxon>Pithoviruses</taxon>
        <taxon>Orthocedratvirinae</taxon>
        <taxon>Alphacedratvirus</taxon>
        <taxon>Alphacedratvirus rossiense</taxon>
    </lineage>
</organism>
<proteinExistence type="predicted"/>
<evidence type="ECO:0000313" key="1">
    <source>
        <dbReference type="EMBL" id="QIN54259.1"/>
    </source>
</evidence>
<dbReference type="EMBL" id="MN873693">
    <property type="protein sequence ID" value="QIN54259.1"/>
    <property type="molecule type" value="Genomic_DNA"/>
</dbReference>
<name>A0A6G8MYS1_9VIRU</name>
<evidence type="ECO:0000313" key="2">
    <source>
        <dbReference type="Proteomes" id="UP001224087"/>
    </source>
</evidence>
<evidence type="ECO:0008006" key="3">
    <source>
        <dbReference type="Google" id="ProtNLM"/>
    </source>
</evidence>
<keyword evidence="2" id="KW-1185">Reference proteome</keyword>
<accession>A0A6G8MYS1</accession>
<sequence length="237" mass="27179">MNSMLMDFIKDFTGRLIDPLFNAFIQTGVKYIQEKSNISSHVFCKQSLVLGCTLGHLQTIHELGYPLSGNLFSALMKREDLSSQQKVEFLTWFQEKGIRFTSKDLVKAAKENEVDIIEWFFERTDCAELCMDDRVVAYLALHGHDADYIDKMKERGFICTSEVMAKAAMGNQLSLMKELHERGYHMDSRVLSFAALNDNLDMFVWATDRGLSVNQDCKTYANIYSPSIRDHIMEEGL</sequence>